<dbReference type="PANTHER" id="PTHR16059:SF25">
    <property type="entry name" value="LYSOZYME"/>
    <property type="match status" value="1"/>
</dbReference>
<dbReference type="InParanoid" id="A0A6P8IUJ1"/>
<keyword evidence="4" id="KW-1133">Transmembrane helix</keyword>
<comment type="subcellular location">
    <subcellularLocation>
        <location evidence="1">Membrane</location>
        <topology evidence="1">Single-pass membrane protein</topology>
    </subcellularLocation>
</comment>
<dbReference type="PANTHER" id="PTHR16059">
    <property type="entry name" value="ANTHRAX TOXIN RECEPTOR"/>
    <property type="match status" value="1"/>
</dbReference>
<evidence type="ECO:0000256" key="2">
    <source>
        <dbReference type="ARBA" id="ARBA00022692"/>
    </source>
</evidence>
<evidence type="ECO:0000256" key="1">
    <source>
        <dbReference type="ARBA" id="ARBA00004167"/>
    </source>
</evidence>
<evidence type="ECO:0000256" key="3">
    <source>
        <dbReference type="ARBA" id="ARBA00022729"/>
    </source>
</evidence>
<accession>A0A6P8IUJ1</accession>
<evidence type="ECO:0000313" key="6">
    <source>
        <dbReference type="Proteomes" id="UP000515163"/>
    </source>
</evidence>
<proteinExistence type="predicted"/>
<evidence type="ECO:0000256" key="5">
    <source>
        <dbReference type="ARBA" id="ARBA00023136"/>
    </source>
</evidence>
<dbReference type="Proteomes" id="UP000515163">
    <property type="component" value="Unplaced"/>
</dbReference>
<keyword evidence="6" id="KW-1185">Reference proteome</keyword>
<reference evidence="7" key="1">
    <citation type="submission" date="2025-08" db="UniProtKB">
        <authorList>
            <consortium name="RefSeq"/>
        </authorList>
    </citation>
    <scope>IDENTIFICATION</scope>
    <source>
        <tissue evidence="7">Tentacle</tissue>
    </source>
</reference>
<protein>
    <submittedName>
        <fullName evidence="7">Uncharacterized protein LOC116305038</fullName>
    </submittedName>
</protein>
<keyword evidence="5" id="KW-0472">Membrane</keyword>
<keyword evidence="2" id="KW-0812">Transmembrane</keyword>
<dbReference type="OrthoDB" id="5986474at2759"/>
<feature type="non-terminal residue" evidence="7">
    <location>
        <position position="208"/>
    </location>
</feature>
<organism evidence="6 7">
    <name type="scientific">Actinia tenebrosa</name>
    <name type="common">Australian red waratah sea anemone</name>
    <dbReference type="NCBI Taxonomy" id="6105"/>
    <lineage>
        <taxon>Eukaryota</taxon>
        <taxon>Metazoa</taxon>
        <taxon>Cnidaria</taxon>
        <taxon>Anthozoa</taxon>
        <taxon>Hexacorallia</taxon>
        <taxon>Actiniaria</taxon>
        <taxon>Actiniidae</taxon>
        <taxon>Actinia</taxon>
    </lineage>
</organism>
<gene>
    <name evidence="7" type="primary">LOC116305038</name>
</gene>
<dbReference type="GO" id="GO:0016020">
    <property type="term" value="C:membrane"/>
    <property type="evidence" value="ECO:0007669"/>
    <property type="project" value="UniProtKB-SubCell"/>
</dbReference>
<evidence type="ECO:0000256" key="4">
    <source>
        <dbReference type="ARBA" id="ARBA00022989"/>
    </source>
</evidence>
<sequence length="208" mass="23386">MTATLHFTSLPSGIILQRNDRSFASIKDECHIQTERIGCFKDAVIPSRPIPVLLFTDRDPTSPVYTGGFIDLKNWNLYMDDLKCRCSEEAKGKGYKVFGLQWYGECWSGPKAHETYNINGPSDQCVTHDLAHCTDEEEECVGRDFVNFVYEIIAANASHNASGKHIHNHTLEHNETRITTGYNNTHLHGQIHHHVTLTTPAPTTAPKP</sequence>
<dbReference type="KEGG" id="aten:116305038"/>
<name>A0A6P8IUJ1_ACTTE</name>
<dbReference type="AlphaFoldDB" id="A0A6P8IUJ1"/>
<dbReference type="RefSeq" id="XP_031570719.1">
    <property type="nucleotide sequence ID" value="XM_031714859.1"/>
</dbReference>
<keyword evidence="3" id="KW-0732">Signal</keyword>
<evidence type="ECO:0000313" key="7">
    <source>
        <dbReference type="RefSeq" id="XP_031570719.1"/>
    </source>
</evidence>
<dbReference type="GeneID" id="116305038"/>